<protein>
    <submittedName>
        <fullName evidence="1">Uncharacterized protein</fullName>
    </submittedName>
</protein>
<dbReference type="Proteomes" id="UP001151071">
    <property type="component" value="Unassembled WGS sequence"/>
</dbReference>
<evidence type="ECO:0000313" key="1">
    <source>
        <dbReference type="EMBL" id="MDA5110328.1"/>
    </source>
</evidence>
<sequence length="514" mass="55937">MGTKTMTVTFPESTVRSKSQTVTILNLKSVESVSVNTGNVTYSVNGNNITINVSNGTYTRYTTSTYTDSKALSDVRKEVVTGHYWKWTFQSLPGHPNGGWYDVWPSLPSSVSHTTADGYSGTLTLRVIGGYNPATRAPMPTYNGTTEGEKVYDAGATQYGYYDGTVYKNITTTTYYYAYTVTIMYIDNTAPTVTLTTADNQVLSEGNAFSIQGSVQDTDSGNVVTVKYKINSGTARAVVSGVSDGSSPLSFARTLTCANKRLWDGATDISGADLAEGVDHTLTVWAEDDQGGKSAEITRKFRVIHNRPPAISGQDGDIGSINTPPSLTYTVTDPEGSTFTVTEKLNDTVIRTFTGQPGVENTMTIPHDLWLPLEPGVPQTLKIEATDSAGIKSVRTYMFTRAEDKIVFDGLDFDNLPPDLLDKFTTDVPARRILLTPDWTIPPGAVVLVEACNNAFDAQPTWEDVTFHARNNRGYLFLNQQKTADKWGVNFRFTIEKGTATDPIIVKGIGGAFD</sequence>
<organism evidence="1 2">
    <name type="scientific">Brevibacillus thermoruber</name>
    <dbReference type="NCBI Taxonomy" id="33942"/>
    <lineage>
        <taxon>Bacteria</taxon>
        <taxon>Bacillati</taxon>
        <taxon>Bacillota</taxon>
        <taxon>Bacilli</taxon>
        <taxon>Bacillales</taxon>
        <taxon>Paenibacillaceae</taxon>
        <taxon>Brevibacillus</taxon>
    </lineage>
</organism>
<proteinExistence type="predicted"/>
<dbReference type="RefSeq" id="WP_271140710.1">
    <property type="nucleotide sequence ID" value="NZ_JAPYYP010000029.1"/>
</dbReference>
<reference evidence="1" key="1">
    <citation type="submission" date="2022-12" db="EMBL/GenBank/DDBJ databases">
        <title>Draft genome sequence of the thermophilic strain Brevibacillus thermoruber HT42, isolated from Los Humeros, Puebla, Mexico, with biotechnological potential.</title>
        <authorList>
            <person name="Lara Sanchez J."/>
            <person name="Solis Palacios R."/>
            <person name="Bustos Baena A.S."/>
            <person name="Ruz Baez A.E."/>
            <person name="Espinosa Luna G."/>
            <person name="Oliart Ros R.M."/>
        </authorList>
    </citation>
    <scope>NUCLEOTIDE SEQUENCE</scope>
    <source>
        <strain evidence="1">HT42</strain>
    </source>
</reference>
<keyword evidence="2" id="KW-1185">Reference proteome</keyword>
<evidence type="ECO:0000313" key="2">
    <source>
        <dbReference type="Proteomes" id="UP001151071"/>
    </source>
</evidence>
<gene>
    <name evidence="1" type="ORF">O3V59_18365</name>
</gene>
<dbReference type="EMBL" id="JAPYYP010000029">
    <property type="protein sequence ID" value="MDA5110328.1"/>
    <property type="molecule type" value="Genomic_DNA"/>
</dbReference>
<accession>A0A9X3Z4Z5</accession>
<name>A0A9X3Z4Z5_9BACL</name>
<comment type="caution">
    <text evidence="1">The sequence shown here is derived from an EMBL/GenBank/DDBJ whole genome shotgun (WGS) entry which is preliminary data.</text>
</comment>
<dbReference type="AlphaFoldDB" id="A0A9X3Z4Z5"/>